<dbReference type="Proteomes" id="UP000054350">
    <property type="component" value="Unassembled WGS sequence"/>
</dbReference>
<gene>
    <name evidence="3" type="ORF">AMAG_17550</name>
</gene>
<dbReference type="EMBL" id="GG745395">
    <property type="protein sequence ID" value="KNE73326.1"/>
    <property type="molecule type" value="Genomic_DNA"/>
</dbReference>
<sequence>MTRHPVLLGATFSYLLWVSLNRVYAQAMMGAFGSNLGTPDDDDNDVLPPPPQPHPRPVPRMALIIVLFISLRLLTSIRLESDSSASCYIWILCRSTISLFGIFALNLFYQTQMFTLNLANVVQYLTVMHARTNAAGFCALVEDDVVPLTVLTIMSFGLMLVMNVALLVNRTAFTAYVRALTIPRD</sequence>
<feature type="signal peptide" evidence="2">
    <location>
        <begin position="1"/>
        <end position="25"/>
    </location>
</feature>
<keyword evidence="1" id="KW-0472">Membrane</keyword>
<keyword evidence="2" id="KW-0732">Signal</keyword>
<keyword evidence="4" id="KW-1185">Reference proteome</keyword>
<evidence type="ECO:0000256" key="1">
    <source>
        <dbReference type="SAM" id="Phobius"/>
    </source>
</evidence>
<organism evidence="3 4">
    <name type="scientific">Allomyces macrogynus (strain ATCC 38327)</name>
    <name type="common">Allomyces javanicus var. macrogynus</name>
    <dbReference type="NCBI Taxonomy" id="578462"/>
    <lineage>
        <taxon>Eukaryota</taxon>
        <taxon>Fungi</taxon>
        <taxon>Fungi incertae sedis</taxon>
        <taxon>Blastocladiomycota</taxon>
        <taxon>Blastocladiomycetes</taxon>
        <taxon>Blastocladiales</taxon>
        <taxon>Blastocladiaceae</taxon>
        <taxon>Allomyces</taxon>
    </lineage>
</organism>
<feature type="transmembrane region" description="Helical" evidence="1">
    <location>
        <begin position="145"/>
        <end position="168"/>
    </location>
</feature>
<dbReference type="AlphaFoldDB" id="A0A0L0TF82"/>
<evidence type="ECO:0000313" key="3">
    <source>
        <dbReference type="EMBL" id="KNE73326.1"/>
    </source>
</evidence>
<evidence type="ECO:0000313" key="4">
    <source>
        <dbReference type="Proteomes" id="UP000054350"/>
    </source>
</evidence>
<accession>A0A0L0TF82</accession>
<feature type="chain" id="PRO_5005548554" description="TRP C-terminal domain-containing protein" evidence="2">
    <location>
        <begin position="26"/>
        <end position="185"/>
    </location>
</feature>
<protein>
    <recommendedName>
        <fullName evidence="5">TRP C-terminal domain-containing protein</fullName>
    </recommendedName>
</protein>
<feature type="transmembrane region" description="Helical" evidence="1">
    <location>
        <begin position="58"/>
        <end position="75"/>
    </location>
</feature>
<reference evidence="4" key="2">
    <citation type="submission" date="2009-11" db="EMBL/GenBank/DDBJ databases">
        <title>The Genome Sequence of Allomyces macrogynus strain ATCC 38327.</title>
        <authorList>
            <consortium name="The Broad Institute Genome Sequencing Platform"/>
            <person name="Russ C."/>
            <person name="Cuomo C."/>
            <person name="Shea T."/>
            <person name="Young S.K."/>
            <person name="Zeng Q."/>
            <person name="Koehrsen M."/>
            <person name="Haas B."/>
            <person name="Borodovsky M."/>
            <person name="Guigo R."/>
            <person name="Alvarado L."/>
            <person name="Berlin A."/>
            <person name="Borenstein D."/>
            <person name="Chen Z."/>
            <person name="Engels R."/>
            <person name="Freedman E."/>
            <person name="Gellesch M."/>
            <person name="Goldberg J."/>
            <person name="Griggs A."/>
            <person name="Gujja S."/>
            <person name="Heiman D."/>
            <person name="Hepburn T."/>
            <person name="Howarth C."/>
            <person name="Jen D."/>
            <person name="Larson L."/>
            <person name="Lewis B."/>
            <person name="Mehta T."/>
            <person name="Park D."/>
            <person name="Pearson M."/>
            <person name="Roberts A."/>
            <person name="Saif S."/>
            <person name="Shenoy N."/>
            <person name="Sisk P."/>
            <person name="Stolte C."/>
            <person name="Sykes S."/>
            <person name="Walk T."/>
            <person name="White J."/>
            <person name="Yandava C."/>
            <person name="Burger G."/>
            <person name="Gray M.W."/>
            <person name="Holland P.W.H."/>
            <person name="King N."/>
            <person name="Lang F.B.F."/>
            <person name="Roger A.J."/>
            <person name="Ruiz-Trillo I."/>
            <person name="Lander E."/>
            <person name="Nusbaum C."/>
        </authorList>
    </citation>
    <scope>NUCLEOTIDE SEQUENCE [LARGE SCALE GENOMIC DNA]</scope>
    <source>
        <strain evidence="4">ATCC 38327</strain>
    </source>
</reference>
<feature type="transmembrane region" description="Helical" evidence="1">
    <location>
        <begin position="87"/>
        <end position="109"/>
    </location>
</feature>
<keyword evidence="1" id="KW-0812">Transmembrane</keyword>
<name>A0A0L0TF82_ALLM3</name>
<dbReference type="VEuPathDB" id="FungiDB:AMAG_17550"/>
<evidence type="ECO:0000256" key="2">
    <source>
        <dbReference type="SAM" id="SignalP"/>
    </source>
</evidence>
<keyword evidence="1" id="KW-1133">Transmembrane helix</keyword>
<evidence type="ECO:0008006" key="5">
    <source>
        <dbReference type="Google" id="ProtNLM"/>
    </source>
</evidence>
<dbReference type="OrthoDB" id="5593572at2759"/>
<proteinExistence type="predicted"/>
<reference evidence="3 4" key="1">
    <citation type="submission" date="2009-11" db="EMBL/GenBank/DDBJ databases">
        <title>Annotation of Allomyces macrogynus ATCC 38327.</title>
        <authorList>
            <consortium name="The Broad Institute Genome Sequencing Platform"/>
            <person name="Russ C."/>
            <person name="Cuomo C."/>
            <person name="Burger G."/>
            <person name="Gray M.W."/>
            <person name="Holland P.W.H."/>
            <person name="King N."/>
            <person name="Lang F.B.F."/>
            <person name="Roger A.J."/>
            <person name="Ruiz-Trillo I."/>
            <person name="Young S.K."/>
            <person name="Zeng Q."/>
            <person name="Gargeya S."/>
            <person name="Fitzgerald M."/>
            <person name="Haas B."/>
            <person name="Abouelleil A."/>
            <person name="Alvarado L."/>
            <person name="Arachchi H.M."/>
            <person name="Berlin A."/>
            <person name="Chapman S.B."/>
            <person name="Gearin G."/>
            <person name="Goldberg J."/>
            <person name="Griggs A."/>
            <person name="Gujja S."/>
            <person name="Hansen M."/>
            <person name="Heiman D."/>
            <person name="Howarth C."/>
            <person name="Larimer J."/>
            <person name="Lui A."/>
            <person name="MacDonald P.J.P."/>
            <person name="McCowen C."/>
            <person name="Montmayeur A."/>
            <person name="Murphy C."/>
            <person name="Neiman D."/>
            <person name="Pearson M."/>
            <person name="Priest M."/>
            <person name="Roberts A."/>
            <person name="Saif S."/>
            <person name="Shea T."/>
            <person name="Sisk P."/>
            <person name="Stolte C."/>
            <person name="Sykes S."/>
            <person name="Wortman J."/>
            <person name="Nusbaum C."/>
            <person name="Birren B."/>
        </authorList>
    </citation>
    <scope>NUCLEOTIDE SEQUENCE [LARGE SCALE GENOMIC DNA]</scope>
    <source>
        <strain evidence="3 4">ATCC 38327</strain>
    </source>
</reference>